<protein>
    <submittedName>
        <fullName evidence="3">ATP-dependent protease La</fullName>
    </submittedName>
</protein>
<keyword evidence="3" id="KW-0645">Protease</keyword>
<dbReference type="GO" id="GO:0006508">
    <property type="term" value="P:proteolysis"/>
    <property type="evidence" value="ECO:0007669"/>
    <property type="project" value="UniProtKB-KW"/>
</dbReference>
<keyword evidence="3" id="KW-0378">Hydrolase</keyword>
<dbReference type="GO" id="GO:0030163">
    <property type="term" value="P:protein catabolic process"/>
    <property type="evidence" value="ECO:0007669"/>
    <property type="project" value="InterPro"/>
</dbReference>
<sequence length="197" mass="21536">KTSLGKSIAQALHRPYTRLSLGGIRDESAIRGHRRTYVGAMSGRILKAIRQAGASNPVMILDEIDKMMAGGYSGDPAAAMLEVLDPEQNDTFTDQYLDLPFDLSDVLFIATANSLDTIPAPLLDRMEVISLDSYTPSEKFLIAKDYLIPEVLEDHGIAQSDLIFEDEAIQTIISSYTMEAGCRGLKKQIATIARAKA</sequence>
<dbReference type="GO" id="GO:0004252">
    <property type="term" value="F:serine-type endopeptidase activity"/>
    <property type="evidence" value="ECO:0007669"/>
    <property type="project" value="InterPro"/>
</dbReference>
<dbReference type="Gene3D" id="3.40.50.300">
    <property type="entry name" value="P-loop containing nucleotide triphosphate hydrolases"/>
    <property type="match status" value="1"/>
</dbReference>
<dbReference type="InterPro" id="IPR027065">
    <property type="entry name" value="Lon_Prtase"/>
</dbReference>
<dbReference type="EMBL" id="AMCI01006873">
    <property type="protein sequence ID" value="EJW93615.1"/>
    <property type="molecule type" value="Genomic_DNA"/>
</dbReference>
<evidence type="ECO:0000259" key="2">
    <source>
        <dbReference type="Pfam" id="PF22667"/>
    </source>
</evidence>
<dbReference type="InterPro" id="IPR003959">
    <property type="entry name" value="ATPase_AAA_core"/>
</dbReference>
<dbReference type="GO" id="GO:0005524">
    <property type="term" value="F:ATP binding"/>
    <property type="evidence" value="ECO:0007669"/>
    <property type="project" value="InterPro"/>
</dbReference>
<dbReference type="Pfam" id="PF22667">
    <property type="entry name" value="Lon_lid"/>
    <property type="match status" value="1"/>
</dbReference>
<feature type="non-terminal residue" evidence="3">
    <location>
        <position position="197"/>
    </location>
</feature>
<dbReference type="Pfam" id="PF00004">
    <property type="entry name" value="AAA"/>
    <property type="match status" value="1"/>
</dbReference>
<dbReference type="InterPro" id="IPR027417">
    <property type="entry name" value="P-loop_NTPase"/>
</dbReference>
<dbReference type="GO" id="GO:0016887">
    <property type="term" value="F:ATP hydrolysis activity"/>
    <property type="evidence" value="ECO:0007669"/>
    <property type="project" value="InterPro"/>
</dbReference>
<dbReference type="GO" id="GO:0004176">
    <property type="term" value="F:ATP-dependent peptidase activity"/>
    <property type="evidence" value="ECO:0007669"/>
    <property type="project" value="InterPro"/>
</dbReference>
<accession>J9C1D7</accession>
<proteinExistence type="predicted"/>
<dbReference type="AlphaFoldDB" id="J9C1D7"/>
<reference evidence="3" key="1">
    <citation type="journal article" date="2012" name="PLoS ONE">
        <title>Gene sets for utilization of primary and secondary nutrition supplies in the distal gut of endangered iberian lynx.</title>
        <authorList>
            <person name="Alcaide M."/>
            <person name="Messina E."/>
            <person name="Richter M."/>
            <person name="Bargiela R."/>
            <person name="Peplies J."/>
            <person name="Huws S.A."/>
            <person name="Newbold C.J."/>
            <person name="Golyshin P.N."/>
            <person name="Simon M.A."/>
            <person name="Lopez G."/>
            <person name="Yakimov M.M."/>
            <person name="Ferrer M."/>
        </authorList>
    </citation>
    <scope>NUCLEOTIDE SEQUENCE</scope>
</reference>
<dbReference type="SUPFAM" id="SSF52540">
    <property type="entry name" value="P-loop containing nucleoside triphosphate hydrolases"/>
    <property type="match status" value="1"/>
</dbReference>
<dbReference type="PANTHER" id="PTHR10046">
    <property type="entry name" value="ATP DEPENDENT LON PROTEASE FAMILY MEMBER"/>
    <property type="match status" value="1"/>
</dbReference>
<gene>
    <name evidence="3" type="ORF">EVA_18278</name>
</gene>
<dbReference type="Gene3D" id="1.10.8.60">
    <property type="match status" value="1"/>
</dbReference>
<comment type="caution">
    <text evidence="3">The sequence shown here is derived from an EMBL/GenBank/DDBJ whole genome shotgun (WGS) entry which is preliminary data.</text>
</comment>
<name>J9C1D7_9ZZZZ</name>
<feature type="domain" description="Lon protease AAA+ ATPase lid" evidence="2">
    <location>
        <begin position="153"/>
        <end position="196"/>
    </location>
</feature>
<evidence type="ECO:0000313" key="3">
    <source>
        <dbReference type="EMBL" id="EJW93615.1"/>
    </source>
</evidence>
<organism evidence="3">
    <name type="scientific">gut metagenome</name>
    <dbReference type="NCBI Taxonomy" id="749906"/>
    <lineage>
        <taxon>unclassified sequences</taxon>
        <taxon>metagenomes</taxon>
        <taxon>organismal metagenomes</taxon>
    </lineage>
</organism>
<dbReference type="InterPro" id="IPR054594">
    <property type="entry name" value="Lon_lid"/>
</dbReference>
<evidence type="ECO:0000259" key="1">
    <source>
        <dbReference type="Pfam" id="PF00004"/>
    </source>
</evidence>
<feature type="non-terminal residue" evidence="3">
    <location>
        <position position="1"/>
    </location>
</feature>
<feature type="domain" description="ATPase AAA-type core" evidence="1">
    <location>
        <begin position="1"/>
        <end position="129"/>
    </location>
</feature>